<proteinExistence type="predicted"/>
<name>A0A645GU45_9ZZZZ</name>
<accession>A0A645GU45</accession>
<gene>
    <name evidence="1" type="ORF">SDC9_177829</name>
</gene>
<organism evidence="1">
    <name type="scientific">bioreactor metagenome</name>
    <dbReference type="NCBI Taxonomy" id="1076179"/>
    <lineage>
        <taxon>unclassified sequences</taxon>
        <taxon>metagenomes</taxon>
        <taxon>ecological metagenomes</taxon>
    </lineage>
</organism>
<evidence type="ECO:0000313" key="1">
    <source>
        <dbReference type="EMBL" id="MPN30358.1"/>
    </source>
</evidence>
<dbReference type="AlphaFoldDB" id="A0A645GU45"/>
<dbReference type="EMBL" id="VSSQ01081442">
    <property type="protein sequence ID" value="MPN30358.1"/>
    <property type="molecule type" value="Genomic_DNA"/>
</dbReference>
<sequence>MGVISIGHPTWINTDSGFLHGRFKPFIAQLDFLFIGRTAQICDPFATRADEVFTCQTAAFEIISGNGTTIIVVGREAPDNKWSIHLGESLYMILFAGGGHQNKAIHLAAI</sequence>
<protein>
    <submittedName>
        <fullName evidence="1">Uncharacterized protein</fullName>
    </submittedName>
</protein>
<reference evidence="1" key="1">
    <citation type="submission" date="2019-08" db="EMBL/GenBank/DDBJ databases">
        <authorList>
            <person name="Kucharzyk K."/>
            <person name="Murdoch R.W."/>
            <person name="Higgins S."/>
            <person name="Loffler F."/>
        </authorList>
    </citation>
    <scope>NUCLEOTIDE SEQUENCE</scope>
</reference>
<comment type="caution">
    <text evidence="1">The sequence shown here is derived from an EMBL/GenBank/DDBJ whole genome shotgun (WGS) entry which is preliminary data.</text>
</comment>